<keyword evidence="2" id="KW-0408">Iron</keyword>
<dbReference type="AlphaFoldDB" id="A0AAX6M979"/>
<sequence>MAEVAAGILAAEQAVSTSTYVGMAGYAVAKRTMPLKATFSQIGSAFDDVLRPSLARSHHTLTVVGDKAYIYGGQMGQGKVASNSIHSIVLSTADTATPEYQVLPAVVAEEGETVPKPRTKHSACALNNRVVIYGGCDEAGNIVDEDSTIWLFDVEKFTWSTLRPSSHQERTPPPRSEAYLLAHDGNLILIGGKNAKGESLTDVWHYNCFTEIWNQLPHTPAVVTSTAISGHTLYAISSSDTLCSEVHHLEIQPHTGSPATWQTTSFPTNPLTPGPRPRSHGGLIPITTGYGRNYLVYFFGDRQGKAEKGDLLQWSDLWTFQLPSDDLEVKATTNVKEAVKPAKIKDQIRTKLGADTGGSSWAEVDVQAPGDIEAHEGKLHPGPRSSFGYDVTTDGKSIVLWGGCNATGEPEGNGWIIEFS</sequence>
<reference evidence="3 4" key="1">
    <citation type="journal article" date="2024" name="Front Chem Biol">
        <title>Unveiling the potential of Daldinia eschscholtzii MFLUCC 19-0629 through bioactivity and bioinformatics studies for enhanced sustainable agriculture production.</title>
        <authorList>
            <person name="Brooks S."/>
            <person name="Weaver J.A."/>
            <person name="Klomchit A."/>
            <person name="Alharthi S.A."/>
            <person name="Onlamun T."/>
            <person name="Nurani R."/>
            <person name="Vong T.K."/>
            <person name="Alberti F."/>
            <person name="Greco C."/>
        </authorList>
    </citation>
    <scope>NUCLEOTIDE SEQUENCE [LARGE SCALE GENOMIC DNA]</scope>
    <source>
        <strain evidence="3">MFLUCC 19-0629</strain>
    </source>
</reference>
<dbReference type="InterPro" id="IPR015915">
    <property type="entry name" value="Kelch-typ_b-propeller"/>
</dbReference>
<evidence type="ECO:0000313" key="4">
    <source>
        <dbReference type="Proteomes" id="UP001369815"/>
    </source>
</evidence>
<dbReference type="GO" id="GO:0019760">
    <property type="term" value="P:glucosinolate metabolic process"/>
    <property type="evidence" value="ECO:0007669"/>
    <property type="project" value="UniProtKB-ARBA"/>
</dbReference>
<proteinExistence type="predicted"/>
<accession>A0AAX6M979</accession>
<dbReference type="EMBL" id="JBANMG010000010">
    <property type="protein sequence ID" value="KAK6948751.1"/>
    <property type="molecule type" value="Genomic_DNA"/>
</dbReference>
<dbReference type="Pfam" id="PF24681">
    <property type="entry name" value="Kelch_KLHDC2_KLHL20_DRC7"/>
    <property type="match status" value="1"/>
</dbReference>
<comment type="caution">
    <text evidence="3">The sequence shown here is derived from an EMBL/GenBank/DDBJ whole genome shotgun (WGS) entry which is preliminary data.</text>
</comment>
<keyword evidence="4" id="KW-1185">Reference proteome</keyword>
<dbReference type="SUPFAM" id="SSF117281">
    <property type="entry name" value="Kelch motif"/>
    <property type="match status" value="1"/>
</dbReference>
<dbReference type="PANTHER" id="PTHR47435:SF10">
    <property type="entry name" value="TIP ELONGATION ABERRANT PROTEIN 3"/>
    <property type="match status" value="1"/>
</dbReference>
<evidence type="ECO:0008006" key="5">
    <source>
        <dbReference type="Google" id="ProtNLM"/>
    </source>
</evidence>
<dbReference type="Gene3D" id="2.120.10.80">
    <property type="entry name" value="Kelch-type beta propeller"/>
    <property type="match status" value="1"/>
</dbReference>
<organism evidence="3 4">
    <name type="scientific">Daldinia eschscholtzii</name>
    <dbReference type="NCBI Taxonomy" id="292717"/>
    <lineage>
        <taxon>Eukaryota</taxon>
        <taxon>Fungi</taxon>
        <taxon>Dikarya</taxon>
        <taxon>Ascomycota</taxon>
        <taxon>Pezizomycotina</taxon>
        <taxon>Sordariomycetes</taxon>
        <taxon>Xylariomycetidae</taxon>
        <taxon>Xylariales</taxon>
        <taxon>Hypoxylaceae</taxon>
        <taxon>Daldinia</taxon>
    </lineage>
</organism>
<evidence type="ECO:0000256" key="2">
    <source>
        <dbReference type="ARBA" id="ARBA00023004"/>
    </source>
</evidence>
<evidence type="ECO:0000313" key="3">
    <source>
        <dbReference type="EMBL" id="KAK6948751.1"/>
    </source>
</evidence>
<keyword evidence="1" id="KW-0677">Repeat</keyword>
<gene>
    <name evidence="3" type="ORF">Daesc_010522</name>
</gene>
<dbReference type="Proteomes" id="UP001369815">
    <property type="component" value="Unassembled WGS sequence"/>
</dbReference>
<dbReference type="PANTHER" id="PTHR47435">
    <property type="entry name" value="KELCH REPEAT PROTEIN (AFU_ORTHOLOGUE AFUA_5G12780)"/>
    <property type="match status" value="1"/>
</dbReference>
<protein>
    <recommendedName>
        <fullName evidence="5">Galactose oxidase</fullName>
    </recommendedName>
</protein>
<evidence type="ECO:0000256" key="1">
    <source>
        <dbReference type="ARBA" id="ARBA00022737"/>
    </source>
</evidence>
<name>A0AAX6M979_9PEZI</name>